<evidence type="ECO:0000256" key="1">
    <source>
        <dbReference type="SAM" id="MobiDB-lite"/>
    </source>
</evidence>
<sequence length="99" mass="10980">MDCGSKLYLGERSGDTSMSSSYSRGIFQFTILGGKLVICDLLFGLNSVKSDSSPNLPQPIEYQQILNEFNTCGFSSKHSRGTLQFKFDTLIYGRISGMF</sequence>
<protein>
    <submittedName>
        <fullName evidence="2">Uncharacterized protein</fullName>
    </submittedName>
</protein>
<accession>A0AAV4VUP8</accession>
<keyword evidence="3" id="KW-1185">Reference proteome</keyword>
<dbReference type="Proteomes" id="UP001054945">
    <property type="component" value="Unassembled WGS sequence"/>
</dbReference>
<gene>
    <name evidence="2" type="ORF">CEXT_481481</name>
</gene>
<proteinExistence type="predicted"/>
<comment type="caution">
    <text evidence="2">The sequence shown here is derived from an EMBL/GenBank/DDBJ whole genome shotgun (WGS) entry which is preliminary data.</text>
</comment>
<evidence type="ECO:0000313" key="3">
    <source>
        <dbReference type="Proteomes" id="UP001054945"/>
    </source>
</evidence>
<dbReference type="EMBL" id="BPLR01015028">
    <property type="protein sequence ID" value="GIY73050.1"/>
    <property type="molecule type" value="Genomic_DNA"/>
</dbReference>
<reference evidence="2 3" key="1">
    <citation type="submission" date="2021-06" db="EMBL/GenBank/DDBJ databases">
        <title>Caerostris extrusa draft genome.</title>
        <authorList>
            <person name="Kono N."/>
            <person name="Arakawa K."/>
        </authorList>
    </citation>
    <scope>NUCLEOTIDE SEQUENCE [LARGE SCALE GENOMIC DNA]</scope>
</reference>
<feature type="region of interest" description="Disordered" evidence="1">
    <location>
        <begin position="1"/>
        <end position="20"/>
    </location>
</feature>
<evidence type="ECO:0000313" key="2">
    <source>
        <dbReference type="EMBL" id="GIY73050.1"/>
    </source>
</evidence>
<dbReference type="AlphaFoldDB" id="A0AAV4VUP8"/>
<name>A0AAV4VUP8_CAEEX</name>
<organism evidence="2 3">
    <name type="scientific">Caerostris extrusa</name>
    <name type="common">Bark spider</name>
    <name type="synonym">Caerostris bankana</name>
    <dbReference type="NCBI Taxonomy" id="172846"/>
    <lineage>
        <taxon>Eukaryota</taxon>
        <taxon>Metazoa</taxon>
        <taxon>Ecdysozoa</taxon>
        <taxon>Arthropoda</taxon>
        <taxon>Chelicerata</taxon>
        <taxon>Arachnida</taxon>
        <taxon>Araneae</taxon>
        <taxon>Araneomorphae</taxon>
        <taxon>Entelegynae</taxon>
        <taxon>Araneoidea</taxon>
        <taxon>Araneidae</taxon>
        <taxon>Caerostris</taxon>
    </lineage>
</organism>